<evidence type="ECO:0000313" key="3">
    <source>
        <dbReference type="Proteomes" id="UP000015105"/>
    </source>
</evidence>
<reference evidence="2" key="3">
    <citation type="journal article" date="2017" name="Nature">
        <title>Genome sequence of the progenitor of the wheat D genome Aegilops tauschii.</title>
        <authorList>
            <person name="Luo M.C."/>
            <person name="Gu Y.Q."/>
            <person name="Puiu D."/>
            <person name="Wang H."/>
            <person name="Twardziok S.O."/>
            <person name="Deal K.R."/>
            <person name="Huo N."/>
            <person name="Zhu T."/>
            <person name="Wang L."/>
            <person name="Wang Y."/>
            <person name="McGuire P.E."/>
            <person name="Liu S."/>
            <person name="Long H."/>
            <person name="Ramasamy R.K."/>
            <person name="Rodriguez J.C."/>
            <person name="Van S.L."/>
            <person name="Yuan L."/>
            <person name="Wang Z."/>
            <person name="Xia Z."/>
            <person name="Xiao L."/>
            <person name="Anderson O.D."/>
            <person name="Ouyang S."/>
            <person name="Liang Y."/>
            <person name="Zimin A.V."/>
            <person name="Pertea G."/>
            <person name="Qi P."/>
            <person name="Bennetzen J.L."/>
            <person name="Dai X."/>
            <person name="Dawson M.W."/>
            <person name="Muller H.G."/>
            <person name="Kugler K."/>
            <person name="Rivarola-Duarte L."/>
            <person name="Spannagl M."/>
            <person name="Mayer K.F.X."/>
            <person name="Lu F.H."/>
            <person name="Bevan M.W."/>
            <person name="Leroy P."/>
            <person name="Li P."/>
            <person name="You F.M."/>
            <person name="Sun Q."/>
            <person name="Liu Z."/>
            <person name="Lyons E."/>
            <person name="Wicker T."/>
            <person name="Salzberg S.L."/>
            <person name="Devos K.M."/>
            <person name="Dvorak J."/>
        </authorList>
    </citation>
    <scope>NUCLEOTIDE SEQUENCE [LARGE SCALE GENOMIC DNA]</scope>
    <source>
        <strain evidence="2">cv. AL8/78</strain>
    </source>
</reference>
<dbReference type="Proteomes" id="UP000015105">
    <property type="component" value="Chromosome 5D"/>
</dbReference>
<dbReference type="EnsemblPlants" id="AET5Gv20650700.15">
    <property type="protein sequence ID" value="AET5Gv20650700.15"/>
    <property type="gene ID" value="AET5Gv20650700"/>
</dbReference>
<dbReference type="AlphaFoldDB" id="A0A453L6X3"/>
<protein>
    <submittedName>
        <fullName evidence="2">Uncharacterized protein</fullName>
    </submittedName>
</protein>
<proteinExistence type="predicted"/>
<organism evidence="2 3">
    <name type="scientific">Aegilops tauschii subsp. strangulata</name>
    <name type="common">Goatgrass</name>
    <dbReference type="NCBI Taxonomy" id="200361"/>
    <lineage>
        <taxon>Eukaryota</taxon>
        <taxon>Viridiplantae</taxon>
        <taxon>Streptophyta</taxon>
        <taxon>Embryophyta</taxon>
        <taxon>Tracheophyta</taxon>
        <taxon>Spermatophyta</taxon>
        <taxon>Magnoliopsida</taxon>
        <taxon>Liliopsida</taxon>
        <taxon>Poales</taxon>
        <taxon>Poaceae</taxon>
        <taxon>BOP clade</taxon>
        <taxon>Pooideae</taxon>
        <taxon>Triticodae</taxon>
        <taxon>Triticeae</taxon>
        <taxon>Triticinae</taxon>
        <taxon>Aegilops</taxon>
    </lineage>
</organism>
<accession>A0A453L6X3</accession>
<sequence>MPCFICNASMVVLPGWMSAPGYGQETNNNKQLVKICQSGRDQRVSYVSLLSKLKRGTITPWL</sequence>
<reference evidence="2" key="4">
    <citation type="submission" date="2019-03" db="UniProtKB">
        <authorList>
            <consortium name="EnsemblPlants"/>
        </authorList>
    </citation>
    <scope>IDENTIFICATION</scope>
</reference>
<evidence type="ECO:0000313" key="2">
    <source>
        <dbReference type="EnsemblPlants" id="AET5Gv20650700.18"/>
    </source>
</evidence>
<evidence type="ECO:0000256" key="1">
    <source>
        <dbReference type="SAM" id="SignalP"/>
    </source>
</evidence>
<dbReference type="Gramene" id="AET5Gv20650700.15">
    <property type="protein sequence ID" value="AET5Gv20650700.15"/>
    <property type="gene ID" value="AET5Gv20650700"/>
</dbReference>
<reference evidence="2" key="5">
    <citation type="journal article" date="2021" name="G3 (Bethesda)">
        <title>Aegilops tauschii genome assembly Aet v5.0 features greater sequence contiguity and improved annotation.</title>
        <authorList>
            <person name="Wang L."/>
            <person name="Zhu T."/>
            <person name="Rodriguez J.C."/>
            <person name="Deal K.R."/>
            <person name="Dubcovsky J."/>
            <person name="McGuire P.E."/>
            <person name="Lux T."/>
            <person name="Spannagl M."/>
            <person name="Mayer K.F.X."/>
            <person name="Baldrich P."/>
            <person name="Meyers B.C."/>
            <person name="Huo N."/>
            <person name="Gu Y.Q."/>
            <person name="Zhou H."/>
            <person name="Devos K.M."/>
            <person name="Bennetzen J.L."/>
            <person name="Unver T."/>
            <person name="Budak H."/>
            <person name="Gulick P.J."/>
            <person name="Galiba G."/>
            <person name="Kalapos B."/>
            <person name="Nelson D.R."/>
            <person name="Li P."/>
            <person name="You F.M."/>
            <person name="Luo M.C."/>
            <person name="Dvorak J."/>
        </authorList>
    </citation>
    <scope>NUCLEOTIDE SEQUENCE [LARGE SCALE GENOMIC DNA]</scope>
    <source>
        <strain evidence="2">cv. AL8/78</strain>
    </source>
</reference>
<dbReference type="Gramene" id="AET5Gv20650700.18">
    <property type="protein sequence ID" value="AET5Gv20650700.18"/>
    <property type="gene ID" value="AET5Gv20650700"/>
</dbReference>
<reference evidence="3" key="1">
    <citation type="journal article" date="2014" name="Science">
        <title>Ancient hybridizations among the ancestral genomes of bread wheat.</title>
        <authorList>
            <consortium name="International Wheat Genome Sequencing Consortium,"/>
            <person name="Marcussen T."/>
            <person name="Sandve S.R."/>
            <person name="Heier L."/>
            <person name="Spannagl M."/>
            <person name="Pfeifer M."/>
            <person name="Jakobsen K.S."/>
            <person name="Wulff B.B."/>
            <person name="Steuernagel B."/>
            <person name="Mayer K.F."/>
            <person name="Olsen O.A."/>
        </authorList>
    </citation>
    <scope>NUCLEOTIDE SEQUENCE [LARGE SCALE GENOMIC DNA]</scope>
    <source>
        <strain evidence="3">cv. AL8/78</strain>
    </source>
</reference>
<feature type="signal peptide" evidence="1">
    <location>
        <begin position="1"/>
        <end position="23"/>
    </location>
</feature>
<reference evidence="3" key="2">
    <citation type="journal article" date="2017" name="Nat. Plants">
        <title>The Aegilops tauschii genome reveals multiple impacts of transposons.</title>
        <authorList>
            <person name="Zhao G."/>
            <person name="Zou C."/>
            <person name="Li K."/>
            <person name="Wang K."/>
            <person name="Li T."/>
            <person name="Gao L."/>
            <person name="Zhang X."/>
            <person name="Wang H."/>
            <person name="Yang Z."/>
            <person name="Liu X."/>
            <person name="Jiang W."/>
            <person name="Mao L."/>
            <person name="Kong X."/>
            <person name="Jiao Y."/>
            <person name="Jia J."/>
        </authorList>
    </citation>
    <scope>NUCLEOTIDE SEQUENCE [LARGE SCALE GENOMIC DNA]</scope>
    <source>
        <strain evidence="3">cv. AL8/78</strain>
    </source>
</reference>
<keyword evidence="3" id="KW-1185">Reference proteome</keyword>
<dbReference type="EnsemblPlants" id="AET5Gv20650700.18">
    <property type="protein sequence ID" value="AET5Gv20650700.18"/>
    <property type="gene ID" value="AET5Gv20650700"/>
</dbReference>
<name>A0A453L6X3_AEGTS</name>
<keyword evidence="1" id="KW-0732">Signal</keyword>
<feature type="chain" id="PRO_5042372599" evidence="1">
    <location>
        <begin position="24"/>
        <end position="62"/>
    </location>
</feature>